<dbReference type="EMBL" id="JADIMZ010000011">
    <property type="protein sequence ID" value="MBO8431821.1"/>
    <property type="molecule type" value="Genomic_DNA"/>
</dbReference>
<evidence type="ECO:0000313" key="3">
    <source>
        <dbReference type="Proteomes" id="UP000823612"/>
    </source>
</evidence>
<accession>A0A9D9DSU2</accession>
<name>A0A9D9DSU2_9BACT</name>
<protein>
    <recommendedName>
        <fullName evidence="1">Large polyvalent protein-associated domain-containing protein</fullName>
    </recommendedName>
</protein>
<feature type="domain" description="Large polyvalent protein-associated" evidence="1">
    <location>
        <begin position="211"/>
        <end position="280"/>
    </location>
</feature>
<evidence type="ECO:0000313" key="2">
    <source>
        <dbReference type="EMBL" id="MBO8431821.1"/>
    </source>
</evidence>
<dbReference type="AlphaFoldDB" id="A0A9D9DSU2"/>
<organism evidence="2 3">
    <name type="scientific">Candidatus Pullibacteroides excrementavium</name>
    <dbReference type="NCBI Taxonomy" id="2840905"/>
    <lineage>
        <taxon>Bacteria</taxon>
        <taxon>Pseudomonadati</taxon>
        <taxon>Bacteroidota</taxon>
        <taxon>Bacteroidia</taxon>
        <taxon>Bacteroidales</taxon>
        <taxon>Candidatus Pullibacteroides</taxon>
    </lineage>
</organism>
<dbReference type="Pfam" id="PF18796">
    <property type="entry name" value="LPD1"/>
    <property type="match status" value="1"/>
</dbReference>
<gene>
    <name evidence="2" type="ORF">IAB08_00800</name>
</gene>
<reference evidence="2" key="2">
    <citation type="journal article" date="2021" name="PeerJ">
        <title>Extensive microbial diversity within the chicken gut microbiome revealed by metagenomics and culture.</title>
        <authorList>
            <person name="Gilroy R."/>
            <person name="Ravi A."/>
            <person name="Getino M."/>
            <person name="Pursley I."/>
            <person name="Horton D.L."/>
            <person name="Alikhan N.F."/>
            <person name="Baker D."/>
            <person name="Gharbi K."/>
            <person name="Hall N."/>
            <person name="Watson M."/>
            <person name="Adriaenssens E.M."/>
            <person name="Foster-Nyarko E."/>
            <person name="Jarju S."/>
            <person name="Secka A."/>
            <person name="Antonio M."/>
            <person name="Oren A."/>
            <person name="Chaudhuri R.R."/>
            <person name="La Ragione R."/>
            <person name="Hildebrand F."/>
            <person name="Pallen M.J."/>
        </authorList>
    </citation>
    <scope>NUCLEOTIDE SEQUENCE</scope>
    <source>
        <strain evidence="2">2889</strain>
    </source>
</reference>
<comment type="caution">
    <text evidence="2">The sequence shown here is derived from an EMBL/GenBank/DDBJ whole genome shotgun (WGS) entry which is preliminary data.</text>
</comment>
<reference evidence="2" key="1">
    <citation type="submission" date="2020-10" db="EMBL/GenBank/DDBJ databases">
        <authorList>
            <person name="Gilroy R."/>
        </authorList>
    </citation>
    <scope>NUCLEOTIDE SEQUENCE</scope>
    <source>
        <strain evidence="2">2889</strain>
    </source>
</reference>
<dbReference type="InterPro" id="IPR041047">
    <property type="entry name" value="LPD1"/>
</dbReference>
<evidence type="ECO:0000259" key="1">
    <source>
        <dbReference type="Pfam" id="PF18796"/>
    </source>
</evidence>
<dbReference type="Proteomes" id="UP000823612">
    <property type="component" value="Unassembled WGS sequence"/>
</dbReference>
<sequence>MKDEFVKLNDVSYNDANINAFSRLDSYWLANFSKLQRGIKVRHSDLKAVTELGIRPYDVMMRYKLKGIEFGRWVSTVERHDLFCSGVLALEDLAQVLGYKNLGFDHNVGISFGGRGRGGNAKAHFEPSTMMINLTKPHGANSLAHEYGHAMDYFIGMRLDVNRYTAALSGGSIVGSGDYVGARGPYRLQMDRVLQAILSTKSYDMWKKSTNNPEYKCNHTEMFARSFEQWVACKLYEKKVANVYLTKPVSIYSKAPEWYLTDSDCKKVFPRIATLVKMIAKAANKK</sequence>
<proteinExistence type="predicted"/>